<dbReference type="Pfam" id="PF20169">
    <property type="entry name" value="DUF6537"/>
    <property type="match status" value="1"/>
</dbReference>
<dbReference type="CDD" id="cd07034">
    <property type="entry name" value="TPP_PYR_PFOR_IOR-alpha_like"/>
    <property type="match status" value="1"/>
</dbReference>
<dbReference type="SUPFAM" id="SSF52518">
    <property type="entry name" value="Thiamin diphosphate-binding fold (THDP-binding)"/>
    <property type="match status" value="2"/>
</dbReference>
<dbReference type="InterPro" id="IPR029061">
    <property type="entry name" value="THDP-binding"/>
</dbReference>
<dbReference type="AlphaFoldDB" id="A0A381PC26"/>
<sequence length="1161" mass="126169">MALADFRLEDRFVRDEGDVAMSGVQALLRVLMDQLRADRRDGLNNAAMVSGYRGSPLGGIDTLMLSNAEELAANNIEFIPGLNEDLGATTVWGSQLANRNFDGKFDGVLGMWYGKAPGVDRSGDAIRHANVCGVDPKGGVLLVAGDDPASKSSTLASESEFALLHFQTPILYPGTVQEVADYGRIGYELSRYSGLWVSLKIVTNVADGYSTIKVGPGRVQTKRPDFEWNGGPWQHTQQDALFGPFAVRQELEIHEGRLEATDAFIHLNRLNTVSGATSDARIGFVAAGKTYYDLREALDRMGLDEAVLNQRGIRIYKPAVVWPLEPNGVREFAQGLDTIVVVEEKRAFVEMFMREILYGSTDAPVILGKRDTDNGFWFPGHGEMDADLIARKIRPFLVERLGEEAVGPAVRERVTVPVALGAPDTKKQSNRTPNFCSGCPHNRSTWVPEGSEAGGGIGCHGMASMTPTRNVKGTTQMGGEGVQWVGAAPFVNMEHRFQNIGDGTFHHSGSLAVRQAIAAGTNVTFKILYNAAVAMTGGQDVDGGMEVPELTRSLEAEGASKIMVLTHDTEKYGIAPHFAAGTEVWHRDRLDEAQRILRDVPGCTVLIYDQPCAAELRRDRKRGKVAEPTMRVFINEAVCEGCGDCGEKSSCLSVQPVETEFGRKTAIHQSSCNKDFTCLDGDCPAFIEVIPGGSVPEKSALALAEIGDDQPEPARLDEGNVLMMGIGGTGVVTVNQLLATAALLDGKEAHGLDQTGLAQKGGPVVSNLKIRRPDSELVLGEANKIATGEADAYIVFDLLSGTNPVNLEKAMPGRTVALVSSSKVPTGAMVRDTTAEYPEWSALQSTIDSATVPEKNIYYDAGNLSDNLFRSHMPANIIVLGSAYQSGVVPISASAIERAIELNGVAVELNTQAFRIGRHIVLEPGFIDELGIERVGKVGREAKVSTAVESLIQSVPSPSEELERLLKIRAADLVDYQSSGYARTYVERVGKVRSAEASLGEDTRLSESYARHLYKLMAYKDEYEVARLHRSKGFHQAVQEQFGDASKVTYKLHPPSMRRLGLDQKIGLGRSGDLAFGVLRRLKFLRGTPLDLFGNTAHRKMERALVEEYQDMIGQVLADLRTETYEKALAVAELPDIIRGYEGVKEANVEKFRQAARELLG</sequence>
<proteinExistence type="predicted"/>
<dbReference type="InterPro" id="IPR017896">
    <property type="entry name" value="4Fe4S_Fe-S-bd"/>
</dbReference>
<accession>A0A381PC26</accession>
<reference evidence="3" key="1">
    <citation type="submission" date="2018-05" db="EMBL/GenBank/DDBJ databases">
        <authorList>
            <person name="Lanie J.A."/>
            <person name="Ng W.-L."/>
            <person name="Kazmierczak K.M."/>
            <person name="Andrzejewski T.M."/>
            <person name="Davidsen T.M."/>
            <person name="Wayne K.J."/>
            <person name="Tettelin H."/>
            <person name="Glass J.I."/>
            <person name="Rusch D."/>
            <person name="Podicherti R."/>
            <person name="Tsui H.-C.T."/>
            <person name="Winkler M.E."/>
        </authorList>
    </citation>
    <scope>NUCLEOTIDE SEQUENCE</scope>
</reference>
<dbReference type="NCBIfam" id="NF009588">
    <property type="entry name" value="PRK13029.1"/>
    <property type="match status" value="1"/>
</dbReference>
<dbReference type="NCBIfam" id="NF009589">
    <property type="entry name" value="PRK13030.1"/>
    <property type="match status" value="1"/>
</dbReference>
<organism evidence="3">
    <name type="scientific">marine metagenome</name>
    <dbReference type="NCBI Taxonomy" id="408172"/>
    <lineage>
        <taxon>unclassified sequences</taxon>
        <taxon>metagenomes</taxon>
        <taxon>ecological metagenomes</taxon>
    </lineage>
</organism>
<dbReference type="Pfam" id="PF01558">
    <property type="entry name" value="POR"/>
    <property type="match status" value="1"/>
</dbReference>
<evidence type="ECO:0000259" key="2">
    <source>
        <dbReference type="PROSITE" id="PS51379"/>
    </source>
</evidence>
<dbReference type="Gene3D" id="3.40.920.10">
    <property type="entry name" value="Pyruvate-ferredoxin oxidoreductase, PFOR, domain III"/>
    <property type="match status" value="1"/>
</dbReference>
<dbReference type="PANTHER" id="PTHR48084">
    <property type="entry name" value="2-OXOGLUTARATE OXIDOREDUCTASE SUBUNIT KORB-RELATED"/>
    <property type="match status" value="1"/>
</dbReference>
<dbReference type="PROSITE" id="PS51379">
    <property type="entry name" value="4FE4S_FER_2"/>
    <property type="match status" value="1"/>
</dbReference>
<dbReference type="InterPro" id="IPR046667">
    <property type="entry name" value="DUF6537"/>
</dbReference>
<dbReference type="SUPFAM" id="SSF53323">
    <property type="entry name" value="Pyruvate-ferredoxin oxidoreductase, PFOR, domain III"/>
    <property type="match status" value="1"/>
</dbReference>
<evidence type="ECO:0000313" key="3">
    <source>
        <dbReference type="EMBL" id="SUZ63847.1"/>
    </source>
</evidence>
<dbReference type="SUPFAM" id="SSF52922">
    <property type="entry name" value="TK C-terminal domain-like"/>
    <property type="match status" value="1"/>
</dbReference>
<dbReference type="EMBL" id="UINC01000927">
    <property type="protein sequence ID" value="SUZ63847.1"/>
    <property type="molecule type" value="Genomic_DNA"/>
</dbReference>
<dbReference type="InterPro" id="IPR051457">
    <property type="entry name" value="2-oxoacid:Fd_oxidoreductase"/>
</dbReference>
<dbReference type="InterPro" id="IPR019752">
    <property type="entry name" value="Pyrv/ketoisovalerate_OxRed_cat"/>
</dbReference>
<keyword evidence="1" id="KW-0560">Oxidoreductase</keyword>
<feature type="domain" description="4Fe-4S ferredoxin-type" evidence="2">
    <location>
        <begin position="630"/>
        <end position="662"/>
    </location>
</feature>
<dbReference type="InterPro" id="IPR009014">
    <property type="entry name" value="Transketo_C/PFOR_II"/>
</dbReference>
<name>A0A381PC26_9ZZZZ</name>
<dbReference type="Gene3D" id="3.40.50.970">
    <property type="match status" value="1"/>
</dbReference>
<protein>
    <recommendedName>
        <fullName evidence="2">4Fe-4S ferredoxin-type domain-containing protein</fullName>
    </recommendedName>
</protein>
<dbReference type="PANTHER" id="PTHR48084:SF3">
    <property type="entry name" value="SUBUNIT OF PYRUVATE:FLAVODOXIN OXIDOREDUCTASE"/>
    <property type="match status" value="1"/>
</dbReference>
<dbReference type="InterPro" id="IPR002869">
    <property type="entry name" value="Pyrv_flavodox_OxRed_cen"/>
</dbReference>
<gene>
    <name evidence="3" type="ORF">METZ01_LOCUS16701</name>
</gene>
<evidence type="ECO:0000256" key="1">
    <source>
        <dbReference type="ARBA" id="ARBA00023002"/>
    </source>
</evidence>
<dbReference type="GO" id="GO:0016903">
    <property type="term" value="F:oxidoreductase activity, acting on the aldehyde or oxo group of donors"/>
    <property type="evidence" value="ECO:0007669"/>
    <property type="project" value="InterPro"/>
</dbReference>
<dbReference type="InterPro" id="IPR002880">
    <property type="entry name" value="Pyrv_Fd/Flavodoxin_OxRdtase_N"/>
</dbReference>